<evidence type="ECO:0000313" key="14">
    <source>
        <dbReference type="Proteomes" id="UP000314980"/>
    </source>
</evidence>
<dbReference type="Pfam" id="PF18137">
    <property type="entry name" value="WHD_ORC"/>
    <property type="match status" value="1"/>
</dbReference>
<dbReference type="FunCoup" id="A0A4W6F4K0">
    <property type="interactions" value="1321"/>
</dbReference>
<feature type="domain" description="Origin recognition complex subunit 3 winged helix C-terminal" evidence="11">
    <location>
        <begin position="597"/>
        <end position="709"/>
    </location>
</feature>
<dbReference type="InterPro" id="IPR040855">
    <property type="entry name" value="ORC_WH_C"/>
</dbReference>
<dbReference type="GeneTree" id="ENSGT00390000011376"/>
<comment type="subcellular location">
    <subcellularLocation>
        <location evidence="1">Nucleus</location>
    </subcellularLocation>
</comment>
<evidence type="ECO:0000256" key="4">
    <source>
        <dbReference type="ARBA" id="ARBA00022553"/>
    </source>
</evidence>
<dbReference type="STRING" id="8187.ENSLCAP00010045594"/>
<dbReference type="Pfam" id="PF19675">
    <property type="entry name" value="ORC3_ins"/>
    <property type="match status" value="1"/>
</dbReference>
<evidence type="ECO:0000259" key="10">
    <source>
        <dbReference type="Pfam" id="PF07034"/>
    </source>
</evidence>
<evidence type="ECO:0000259" key="11">
    <source>
        <dbReference type="Pfam" id="PF18137"/>
    </source>
</evidence>
<organism evidence="13 14">
    <name type="scientific">Lates calcarifer</name>
    <name type="common">Barramundi</name>
    <name type="synonym">Holocentrus calcarifer</name>
    <dbReference type="NCBI Taxonomy" id="8187"/>
    <lineage>
        <taxon>Eukaryota</taxon>
        <taxon>Metazoa</taxon>
        <taxon>Chordata</taxon>
        <taxon>Craniata</taxon>
        <taxon>Vertebrata</taxon>
        <taxon>Euteleostomi</taxon>
        <taxon>Actinopterygii</taxon>
        <taxon>Neopterygii</taxon>
        <taxon>Teleostei</taxon>
        <taxon>Neoteleostei</taxon>
        <taxon>Acanthomorphata</taxon>
        <taxon>Carangaria</taxon>
        <taxon>Carangaria incertae sedis</taxon>
        <taxon>Centropomidae</taxon>
        <taxon>Lates</taxon>
    </lineage>
</organism>
<evidence type="ECO:0000256" key="2">
    <source>
        <dbReference type="ARBA" id="ARBA00010977"/>
    </source>
</evidence>
<reference evidence="13" key="3">
    <citation type="submission" date="2025-09" db="UniProtKB">
        <authorList>
            <consortium name="Ensembl"/>
        </authorList>
    </citation>
    <scope>IDENTIFICATION</scope>
</reference>
<dbReference type="GO" id="GO:0003688">
    <property type="term" value="F:DNA replication origin binding"/>
    <property type="evidence" value="ECO:0007669"/>
    <property type="project" value="TreeGrafter"/>
</dbReference>
<keyword evidence="4" id="KW-0597">Phosphoprotein</keyword>
<dbReference type="AlphaFoldDB" id="A0A4W6F4K0"/>
<dbReference type="InterPro" id="IPR045667">
    <property type="entry name" value="ORC3_N"/>
</dbReference>
<dbReference type="InParanoid" id="A0A4W6F4K0"/>
<comment type="subunit">
    <text evidence="8">Component of ORC, a complex composed of at least 6 subunits: ORC1, ORC2, ORC3, ORC4, ORC5 and ORC6. ORC is regulated in a cell-cycle dependent manner. It is sequentially assembled at the exit from anaphase of mitosis and disassembled as cells enter S phase.</text>
</comment>
<keyword evidence="6" id="KW-0238">DNA-binding</keyword>
<dbReference type="Ensembl" id="ENSLCAT00010046705.1">
    <property type="protein sequence ID" value="ENSLCAP00010045594.1"/>
    <property type="gene ID" value="ENSLCAG00010021136.1"/>
</dbReference>
<dbReference type="InterPro" id="IPR020795">
    <property type="entry name" value="ORC3"/>
</dbReference>
<keyword evidence="5" id="KW-0235">DNA replication</keyword>
<comment type="similarity">
    <text evidence="2">Belongs to the ORC3 family.</text>
</comment>
<dbReference type="CDD" id="cd20704">
    <property type="entry name" value="Orc3"/>
    <property type="match status" value="2"/>
</dbReference>
<dbReference type="GO" id="GO:0005664">
    <property type="term" value="C:nuclear origin of replication recognition complex"/>
    <property type="evidence" value="ECO:0007669"/>
    <property type="project" value="InterPro"/>
</dbReference>
<keyword evidence="14" id="KW-1185">Reference proteome</keyword>
<comment type="function">
    <text evidence="9">Component of the origin recognition complex (ORC) that binds origins of replication. DNA-binding is ATP-dependent. The specific DNA sequences that define origins of replication have not been identified yet. ORC is required to assemble the pre-replication complex necessary to initiate DNA replication. Binds histone H3 and H4 trimethylation marks H3K9me3, H3K27me3 and H4K20me3.</text>
</comment>
<gene>
    <name evidence="13" type="primary">ORC3</name>
</gene>
<evidence type="ECO:0000256" key="5">
    <source>
        <dbReference type="ARBA" id="ARBA00022705"/>
    </source>
</evidence>
<dbReference type="Proteomes" id="UP000314980">
    <property type="component" value="Unassembled WGS sequence"/>
</dbReference>
<evidence type="ECO:0000256" key="3">
    <source>
        <dbReference type="ARBA" id="ARBA00019085"/>
    </source>
</evidence>
<feature type="domain" description="Origin recognition complex subunit 3 N-terminal" evidence="10">
    <location>
        <begin position="1"/>
        <end position="340"/>
    </location>
</feature>
<evidence type="ECO:0000313" key="13">
    <source>
        <dbReference type="Ensembl" id="ENSLCAP00010045594.1"/>
    </source>
</evidence>
<proteinExistence type="inferred from homology"/>
<keyword evidence="7" id="KW-0539">Nucleus</keyword>
<feature type="domain" description="Origin recognition complex subunit 3 insertion" evidence="12">
    <location>
        <begin position="352"/>
        <end position="584"/>
    </location>
</feature>
<reference evidence="14" key="1">
    <citation type="submission" date="2015-09" db="EMBL/GenBank/DDBJ databases">
        <authorList>
            <person name="Sai Rama Sridatta P."/>
        </authorList>
    </citation>
    <scope>NUCLEOTIDE SEQUENCE [LARGE SCALE GENOMIC DNA]</scope>
</reference>
<dbReference type="Pfam" id="PF07034">
    <property type="entry name" value="ORC3_N"/>
    <property type="match status" value="1"/>
</dbReference>
<evidence type="ECO:0000259" key="12">
    <source>
        <dbReference type="Pfam" id="PF19675"/>
    </source>
</evidence>
<evidence type="ECO:0000256" key="7">
    <source>
        <dbReference type="ARBA" id="ARBA00023242"/>
    </source>
</evidence>
<name>A0A4W6F4K0_LATCA</name>
<evidence type="ECO:0000256" key="9">
    <source>
        <dbReference type="ARBA" id="ARBA00045241"/>
    </source>
</evidence>
<dbReference type="PANTHER" id="PTHR12748:SF0">
    <property type="entry name" value="ORIGIN RECOGNITION COMPLEX SUBUNIT 3"/>
    <property type="match status" value="1"/>
</dbReference>
<dbReference type="PANTHER" id="PTHR12748">
    <property type="entry name" value="ORIGIN RECOGNITION COMPLEX SUBUNIT 3"/>
    <property type="match status" value="1"/>
</dbReference>
<dbReference type="GO" id="GO:0005656">
    <property type="term" value="C:nuclear pre-replicative complex"/>
    <property type="evidence" value="ECO:0007669"/>
    <property type="project" value="TreeGrafter"/>
</dbReference>
<evidence type="ECO:0000256" key="8">
    <source>
        <dbReference type="ARBA" id="ARBA00026084"/>
    </source>
</evidence>
<dbReference type="GO" id="GO:0031261">
    <property type="term" value="C:DNA replication preinitiation complex"/>
    <property type="evidence" value="ECO:0007669"/>
    <property type="project" value="TreeGrafter"/>
</dbReference>
<evidence type="ECO:0000256" key="1">
    <source>
        <dbReference type="ARBA" id="ARBA00004123"/>
    </source>
</evidence>
<reference evidence="13" key="2">
    <citation type="submission" date="2025-08" db="UniProtKB">
        <authorList>
            <consortium name="Ensembl"/>
        </authorList>
    </citation>
    <scope>IDENTIFICATION</scope>
</reference>
<sequence length="712" mass="81136">MSTSSVSKGCFVFKPSAKKKKTLSLVDYFTDGCEGAENSEVRFKLCQDLWDKIKADTEVLQDELNRKILDSLLDFTRKCSSTPSEIPTAALVLGVNVPDHDMTFQSLSELLQQSVTPHVASVQAKECGALKHLMKRVLERLMDTVVTVDDEEEEGEEAEQTEQTSAQLHKSVHCSLGTLCDWYNTKTKVSTGTPGKKRSSPAKDEQQQPPVVIIFKDLEAFNPRVLQDFILICSRYIERLPLMFIFGIATAPSTIQHMLPHSVSSLLCIELFQSLSCTQHLATVIDKLILTPKFPFKLNGKAMQVLISIFLYHDFSVRNFIKGIQLALLEHFHSQPLSVLCCRKKEALLHMTQLSHRDVERIRQLLSFKRYVEKQEQQEQVNLLKDDNHLKEVCQRLIKDLNKYHKNYYPVLRCLHTLTSSLPRYPLGKQIRELHLICLEKNVWENEDYQTAMKLLRMLAKDELITLLQRCAETLQSVKSKKMKNALVQLEELLTKFKQLDTAVETAPTVEESFTSPVKNLQKKTDLFQLQKTLLEMNETRRSKKLSPFEVLRNEALDFIDGLVRSYLSPPESQTLNEVCYYSSSATVRRHLNATPRTSIQAALSSPYYYLQNDNLKTEDGSVSNAAPDICIAYKLHLECGRLINLYDWLEAYATVVSAAEGNDPDSDNFGKVDEVKHARFIQAVSELEFLGFIKSTKQKTDHVARLTWGGC</sequence>
<evidence type="ECO:0000256" key="6">
    <source>
        <dbReference type="ARBA" id="ARBA00023125"/>
    </source>
</evidence>
<dbReference type="GO" id="GO:0006270">
    <property type="term" value="P:DNA replication initiation"/>
    <property type="evidence" value="ECO:0007669"/>
    <property type="project" value="TreeGrafter"/>
</dbReference>
<protein>
    <recommendedName>
        <fullName evidence="3">Origin recognition complex subunit 3</fullName>
    </recommendedName>
</protein>
<dbReference type="InterPro" id="IPR045663">
    <property type="entry name" value="ORC3_ins"/>
</dbReference>
<accession>A0A4W6F4K0</accession>